<comment type="subunit">
    <text evidence="4">ORC is composed of six subunits.</text>
</comment>
<dbReference type="PANTHER" id="PTHR10763:SF23">
    <property type="entry name" value="ORIGIN RECOGNITION COMPLEX SUBUNIT 1"/>
    <property type="match status" value="1"/>
</dbReference>
<organism evidence="6 7">
    <name type="scientific">Choiromyces venosus 120613-1</name>
    <dbReference type="NCBI Taxonomy" id="1336337"/>
    <lineage>
        <taxon>Eukaryota</taxon>
        <taxon>Fungi</taxon>
        <taxon>Dikarya</taxon>
        <taxon>Ascomycota</taxon>
        <taxon>Pezizomycotina</taxon>
        <taxon>Pezizomycetes</taxon>
        <taxon>Pezizales</taxon>
        <taxon>Tuberaceae</taxon>
        <taxon>Choiromyces</taxon>
    </lineage>
</organism>
<feature type="region of interest" description="Disordered" evidence="5">
    <location>
        <begin position="1"/>
        <end position="41"/>
    </location>
</feature>
<dbReference type="InterPro" id="IPR050311">
    <property type="entry name" value="ORC1/CDC6"/>
</dbReference>
<dbReference type="Proteomes" id="UP000276215">
    <property type="component" value="Unassembled WGS sequence"/>
</dbReference>
<evidence type="ECO:0000256" key="2">
    <source>
        <dbReference type="ARBA" id="ARBA00023125"/>
    </source>
</evidence>
<dbReference type="GO" id="GO:0005524">
    <property type="term" value="F:ATP binding"/>
    <property type="evidence" value="ECO:0007669"/>
    <property type="project" value="UniProtKB-KW"/>
</dbReference>
<comment type="similarity">
    <text evidence="4">Belongs to the ORC1 family.</text>
</comment>
<keyword evidence="2 4" id="KW-0238">DNA-binding</keyword>
<name>A0A3N4JSR9_9PEZI</name>
<keyword evidence="7" id="KW-1185">Reference proteome</keyword>
<evidence type="ECO:0000256" key="1">
    <source>
        <dbReference type="ARBA" id="ARBA00004123"/>
    </source>
</evidence>
<comment type="subcellular location">
    <subcellularLocation>
        <location evidence="1 4">Nucleus</location>
    </subcellularLocation>
</comment>
<dbReference type="OrthoDB" id="1926878at2759"/>
<dbReference type="InterPro" id="IPR027417">
    <property type="entry name" value="P-loop_NTPase"/>
</dbReference>
<sequence>MKETRRGYEDQWIEDDPNLGRRTKAPRISTSTRRTPGGVSKKYTTSMHKRIVVKKSLLFTPLSTHTLSPGTRLSIAHAVAQHRLHVSTLSPSVPSRNRVVHLHLRHSRDWKTATFRAVITQLPYSVTLEELDGFTFVELNGIKVTDPHRAYSLLWEAIKGDRVSHSQGLGLREPVFSTPSPRGVRCVVLADEPD</sequence>
<keyword evidence="3 4" id="KW-0539">Nucleus</keyword>
<proteinExistence type="inferred from homology"/>
<evidence type="ECO:0000256" key="3">
    <source>
        <dbReference type="ARBA" id="ARBA00023242"/>
    </source>
</evidence>
<evidence type="ECO:0000256" key="4">
    <source>
        <dbReference type="RuleBase" id="RU365058"/>
    </source>
</evidence>
<keyword evidence="4" id="KW-0235">DNA replication</keyword>
<dbReference type="STRING" id="1336337.A0A3N4JSR9"/>
<dbReference type="AlphaFoldDB" id="A0A3N4JSR9"/>
<protein>
    <recommendedName>
        <fullName evidence="4">Origin recognition complex subunit 1</fullName>
    </recommendedName>
</protein>
<dbReference type="Gene3D" id="3.40.50.300">
    <property type="entry name" value="P-loop containing nucleotide triphosphate hydrolases"/>
    <property type="match status" value="1"/>
</dbReference>
<keyword evidence="4" id="KW-0067">ATP-binding</keyword>
<dbReference type="GO" id="GO:0033314">
    <property type="term" value="P:mitotic DNA replication checkpoint signaling"/>
    <property type="evidence" value="ECO:0007669"/>
    <property type="project" value="TreeGrafter"/>
</dbReference>
<accession>A0A3N4JSR9</accession>
<reference evidence="6 7" key="1">
    <citation type="journal article" date="2018" name="Nat. Ecol. Evol.">
        <title>Pezizomycetes genomes reveal the molecular basis of ectomycorrhizal truffle lifestyle.</title>
        <authorList>
            <person name="Murat C."/>
            <person name="Payen T."/>
            <person name="Noel B."/>
            <person name="Kuo A."/>
            <person name="Morin E."/>
            <person name="Chen J."/>
            <person name="Kohler A."/>
            <person name="Krizsan K."/>
            <person name="Balestrini R."/>
            <person name="Da Silva C."/>
            <person name="Montanini B."/>
            <person name="Hainaut M."/>
            <person name="Levati E."/>
            <person name="Barry K.W."/>
            <person name="Belfiori B."/>
            <person name="Cichocki N."/>
            <person name="Clum A."/>
            <person name="Dockter R.B."/>
            <person name="Fauchery L."/>
            <person name="Guy J."/>
            <person name="Iotti M."/>
            <person name="Le Tacon F."/>
            <person name="Lindquist E.A."/>
            <person name="Lipzen A."/>
            <person name="Malagnac F."/>
            <person name="Mello A."/>
            <person name="Molinier V."/>
            <person name="Miyauchi S."/>
            <person name="Poulain J."/>
            <person name="Riccioni C."/>
            <person name="Rubini A."/>
            <person name="Sitrit Y."/>
            <person name="Splivallo R."/>
            <person name="Traeger S."/>
            <person name="Wang M."/>
            <person name="Zifcakova L."/>
            <person name="Wipf D."/>
            <person name="Zambonelli A."/>
            <person name="Paolocci F."/>
            <person name="Nowrousian M."/>
            <person name="Ottonello S."/>
            <person name="Baldrian P."/>
            <person name="Spatafora J.W."/>
            <person name="Henrissat B."/>
            <person name="Nagy L.G."/>
            <person name="Aury J.M."/>
            <person name="Wincker P."/>
            <person name="Grigoriev I.V."/>
            <person name="Bonfante P."/>
            <person name="Martin F.M."/>
        </authorList>
    </citation>
    <scope>NUCLEOTIDE SEQUENCE [LARGE SCALE GENOMIC DNA]</scope>
    <source>
        <strain evidence="6 7">120613-1</strain>
    </source>
</reference>
<dbReference type="EMBL" id="ML120381">
    <property type="protein sequence ID" value="RPB00298.1"/>
    <property type="molecule type" value="Genomic_DNA"/>
</dbReference>
<dbReference type="PANTHER" id="PTHR10763">
    <property type="entry name" value="CELL DIVISION CONTROL PROTEIN 6-RELATED"/>
    <property type="match status" value="1"/>
</dbReference>
<evidence type="ECO:0000313" key="7">
    <source>
        <dbReference type="Proteomes" id="UP000276215"/>
    </source>
</evidence>
<dbReference type="GO" id="GO:0003688">
    <property type="term" value="F:DNA replication origin binding"/>
    <property type="evidence" value="ECO:0007669"/>
    <property type="project" value="TreeGrafter"/>
</dbReference>
<comment type="function">
    <text evidence="4">Component of the origin recognition complex (ORC) that binds origins of replication. DNA-binding is ATP-dependent, however specific DNA sequences that define origins of replication have not been identified so far. ORC is required to assemble the pre-replication complex necessary to initiate DNA replication.</text>
</comment>
<evidence type="ECO:0000256" key="5">
    <source>
        <dbReference type="SAM" id="MobiDB-lite"/>
    </source>
</evidence>
<evidence type="ECO:0000313" key="6">
    <source>
        <dbReference type="EMBL" id="RPB00298.1"/>
    </source>
</evidence>
<dbReference type="GO" id="GO:0006270">
    <property type="term" value="P:DNA replication initiation"/>
    <property type="evidence" value="ECO:0007669"/>
    <property type="project" value="TreeGrafter"/>
</dbReference>
<gene>
    <name evidence="6" type="ORF">L873DRAFT_1843074</name>
</gene>
<dbReference type="GO" id="GO:0005664">
    <property type="term" value="C:nuclear origin of replication recognition complex"/>
    <property type="evidence" value="ECO:0007669"/>
    <property type="project" value="TreeGrafter"/>
</dbReference>
<keyword evidence="4" id="KW-0547">Nucleotide-binding</keyword>